<evidence type="ECO:0008006" key="4">
    <source>
        <dbReference type="Google" id="ProtNLM"/>
    </source>
</evidence>
<evidence type="ECO:0000313" key="2">
    <source>
        <dbReference type="EMBL" id="KRR10369.1"/>
    </source>
</evidence>
<evidence type="ECO:0000313" key="3">
    <source>
        <dbReference type="Proteomes" id="UP000051913"/>
    </source>
</evidence>
<feature type="transmembrane region" description="Helical" evidence="1">
    <location>
        <begin position="78"/>
        <end position="101"/>
    </location>
</feature>
<dbReference type="Pfam" id="PF07332">
    <property type="entry name" value="Phage_holin_3_6"/>
    <property type="match status" value="1"/>
</dbReference>
<protein>
    <recommendedName>
        <fullName evidence="4">Phage holin family protein</fullName>
    </recommendedName>
</protein>
<dbReference type="OrthoDB" id="8255604at2"/>
<dbReference type="EMBL" id="LLXX01000052">
    <property type="protein sequence ID" value="KRR10369.1"/>
    <property type="molecule type" value="Genomic_DNA"/>
</dbReference>
<sequence>MLAPSSSLLRAGVELKLNQVKLATRSYLRDRTRQATSTVASYAIVAGLFAAAGIFMIAACLVGMTALFRWIEIHYGQFWAFGAVGALLAMIAAICAGLAAAKLRQKTPHLPSLASRLRVAVKASPLEPDKIDAARDTARSVLQAPPASRRGRHRSPSRDTRHMQAGLILMATLLGLAATRRRWQARQPDV</sequence>
<comment type="caution">
    <text evidence="2">The sequence shown here is derived from an EMBL/GenBank/DDBJ whole genome shotgun (WGS) entry which is preliminary data.</text>
</comment>
<keyword evidence="1" id="KW-1133">Transmembrane helix</keyword>
<keyword evidence="1" id="KW-0472">Membrane</keyword>
<evidence type="ECO:0000256" key="1">
    <source>
        <dbReference type="SAM" id="Phobius"/>
    </source>
</evidence>
<reference evidence="2 3" key="1">
    <citation type="submission" date="2014-03" db="EMBL/GenBank/DDBJ databases">
        <title>Bradyrhizobium valentinum sp. nov., isolated from effective nodules of Lupinus mariae-josephae, a lupine endemic of basic-lime soils in Eastern Spain.</title>
        <authorList>
            <person name="Duran D."/>
            <person name="Rey L."/>
            <person name="Navarro A."/>
            <person name="Busquets A."/>
            <person name="Imperial J."/>
            <person name="Ruiz-Argueso T."/>
        </authorList>
    </citation>
    <scope>NUCLEOTIDE SEQUENCE [LARGE SCALE GENOMIC DNA]</scope>
    <source>
        <strain evidence="2 3">LmjM3</strain>
    </source>
</reference>
<dbReference type="RefSeq" id="WP_057849982.1">
    <property type="nucleotide sequence ID" value="NZ_LLXX01000052.1"/>
</dbReference>
<feature type="transmembrane region" description="Helical" evidence="1">
    <location>
        <begin position="39"/>
        <end position="66"/>
    </location>
</feature>
<keyword evidence="3" id="KW-1185">Reference proteome</keyword>
<dbReference type="Proteomes" id="UP000051913">
    <property type="component" value="Unassembled WGS sequence"/>
</dbReference>
<keyword evidence="1" id="KW-0812">Transmembrane</keyword>
<dbReference type="AlphaFoldDB" id="A0A0R3L292"/>
<proteinExistence type="predicted"/>
<organism evidence="2 3">
    <name type="scientific">Bradyrhizobium valentinum</name>
    <dbReference type="NCBI Taxonomy" id="1518501"/>
    <lineage>
        <taxon>Bacteria</taxon>
        <taxon>Pseudomonadati</taxon>
        <taxon>Pseudomonadota</taxon>
        <taxon>Alphaproteobacteria</taxon>
        <taxon>Hyphomicrobiales</taxon>
        <taxon>Nitrobacteraceae</taxon>
        <taxon>Bradyrhizobium</taxon>
    </lineage>
</organism>
<accession>A0A0R3L292</accession>
<name>A0A0R3L292_9BRAD</name>
<dbReference type="InterPro" id="IPR009937">
    <property type="entry name" value="Phage_holin_3_6"/>
</dbReference>
<gene>
    <name evidence="2" type="ORF">CP49_26425</name>
</gene>